<dbReference type="InterPro" id="IPR013102">
    <property type="entry name" value="PYNP_C"/>
</dbReference>
<accession>A0A2J7RG41</accession>
<evidence type="ECO:0000313" key="7">
    <source>
        <dbReference type="EMBL" id="PNF39788.1"/>
    </source>
</evidence>
<dbReference type="EC" id="2.4.2.4" evidence="5"/>
<comment type="pathway">
    <text evidence="5">Pyrimidine metabolism; dTMP biosynthesis via salvage pathway; dTMP from thymine: step 1/2.</text>
</comment>
<dbReference type="PIRSF" id="PIRSF000478">
    <property type="entry name" value="TP_PyNP"/>
    <property type="match status" value="1"/>
</dbReference>
<dbReference type="Proteomes" id="UP000235965">
    <property type="component" value="Unassembled WGS sequence"/>
</dbReference>
<dbReference type="FunFam" id="3.40.1030.10:FF:000003">
    <property type="entry name" value="Pyrimidine-nucleoside phosphorylase"/>
    <property type="match status" value="1"/>
</dbReference>
<comment type="similarity">
    <text evidence="1 5">Belongs to the thymidine/pyrimidine-nucleoside phosphorylase family.</text>
</comment>
<feature type="domain" description="Pyrimidine nucleoside phosphorylase C-terminal" evidence="6">
    <location>
        <begin position="358"/>
        <end position="432"/>
    </location>
</feature>
<dbReference type="PANTHER" id="PTHR10515:SF0">
    <property type="entry name" value="THYMIDINE PHOSPHORYLASE"/>
    <property type="match status" value="1"/>
</dbReference>
<dbReference type="AlphaFoldDB" id="A0A2J7RG41"/>
<dbReference type="Pfam" id="PF07831">
    <property type="entry name" value="PYNP_C"/>
    <property type="match status" value="1"/>
</dbReference>
<comment type="caution">
    <text evidence="7">The sequence shown here is derived from an EMBL/GenBank/DDBJ whole genome shotgun (WGS) entry which is preliminary data.</text>
</comment>
<dbReference type="PANTHER" id="PTHR10515">
    <property type="entry name" value="THYMIDINE PHOSPHORYLASE"/>
    <property type="match status" value="1"/>
</dbReference>
<dbReference type="SUPFAM" id="SSF52418">
    <property type="entry name" value="Nucleoside phosphorylase/phosphoribosyltransferase catalytic domain"/>
    <property type="match status" value="1"/>
</dbReference>
<sequence>MSRDISIPELLQKKKNGDQLTSEEIHLFIQSVVTGMAQDCQIGAMLMAMYLKGLTDQETVSLTTAMVHSGDQLSWNPEWKDLLVDKHSTGGCGDKISLVLAPALAACGFKVPMISGRGLEHTGGTLDKLESIPGFCVQLLEKEMQSALETAGCFIAGPTATLAPADKELYKRRDVTATVDSIPLCVASIISKKVAEGTKTLVMDVKVGEAAFFKSEDEARTLASKLIKVSAGLGVQTRVALTNMDSPIGRAVGNSLEVAEAIDCLKGKGPHDVVELVATLGGIVLEMKGHAKTLKEGKETVLNVLNSGEALEKFRLMLICQGVAKEVATALCQGDMCSVLPSVPPDHITITKAYSSGTITKVDALKVAKAVWKLGAGRSKADEPIDHRVGIRLLRMQGEKVKEGDGLIEIYHNSPQLNADIHRQLEEAILISDNPNGMEHLLIIDIIRD</sequence>
<name>A0A2J7RG41_9NEOP</name>
<dbReference type="InterPro" id="IPR017459">
    <property type="entry name" value="Glycosyl_Trfase_fam3_N_dom"/>
</dbReference>
<dbReference type="STRING" id="105785.A0A2J7RG41"/>
<dbReference type="PROSITE" id="PS00647">
    <property type="entry name" value="THYMID_PHOSPHORYLASE"/>
    <property type="match status" value="1"/>
</dbReference>
<evidence type="ECO:0000256" key="1">
    <source>
        <dbReference type="ARBA" id="ARBA00006915"/>
    </source>
</evidence>
<reference evidence="7 8" key="1">
    <citation type="submission" date="2017-12" db="EMBL/GenBank/DDBJ databases">
        <title>Hemimetabolous genomes reveal molecular basis of termite eusociality.</title>
        <authorList>
            <person name="Harrison M.C."/>
            <person name="Jongepier E."/>
            <person name="Robertson H.M."/>
            <person name="Arning N."/>
            <person name="Bitard-Feildel T."/>
            <person name="Chao H."/>
            <person name="Childers C.P."/>
            <person name="Dinh H."/>
            <person name="Doddapaneni H."/>
            <person name="Dugan S."/>
            <person name="Gowin J."/>
            <person name="Greiner C."/>
            <person name="Han Y."/>
            <person name="Hu H."/>
            <person name="Hughes D.S.T."/>
            <person name="Huylmans A.-K."/>
            <person name="Kemena C."/>
            <person name="Kremer L.P.M."/>
            <person name="Lee S.L."/>
            <person name="Lopez-Ezquerra A."/>
            <person name="Mallet L."/>
            <person name="Monroy-Kuhn J.M."/>
            <person name="Moser A."/>
            <person name="Murali S.C."/>
            <person name="Muzny D.M."/>
            <person name="Otani S."/>
            <person name="Piulachs M.-D."/>
            <person name="Poelchau M."/>
            <person name="Qu J."/>
            <person name="Schaub F."/>
            <person name="Wada-Katsumata A."/>
            <person name="Worley K.C."/>
            <person name="Xie Q."/>
            <person name="Ylla G."/>
            <person name="Poulsen M."/>
            <person name="Gibbs R.A."/>
            <person name="Schal C."/>
            <person name="Richards S."/>
            <person name="Belles X."/>
            <person name="Korb J."/>
            <person name="Bornberg-Bauer E."/>
        </authorList>
    </citation>
    <scope>NUCLEOTIDE SEQUENCE [LARGE SCALE GENOMIC DNA]</scope>
    <source>
        <tissue evidence="7">Whole body</tissue>
    </source>
</reference>
<dbReference type="Pfam" id="PF02885">
    <property type="entry name" value="Glycos_trans_3N"/>
    <property type="match status" value="1"/>
</dbReference>
<dbReference type="InterPro" id="IPR017872">
    <property type="entry name" value="Pyrmidine_PPase_CS"/>
</dbReference>
<evidence type="ECO:0000256" key="5">
    <source>
        <dbReference type="PIRNR" id="PIRNR000478"/>
    </source>
</evidence>
<dbReference type="InterPro" id="IPR018090">
    <property type="entry name" value="Pyrmidine_PPas_bac/euk"/>
</dbReference>
<proteinExistence type="inferred from homology"/>
<dbReference type="Pfam" id="PF00591">
    <property type="entry name" value="Glycos_transf_3"/>
    <property type="match status" value="1"/>
</dbReference>
<organism evidence="7 8">
    <name type="scientific">Cryptotermes secundus</name>
    <dbReference type="NCBI Taxonomy" id="105785"/>
    <lineage>
        <taxon>Eukaryota</taxon>
        <taxon>Metazoa</taxon>
        <taxon>Ecdysozoa</taxon>
        <taxon>Arthropoda</taxon>
        <taxon>Hexapoda</taxon>
        <taxon>Insecta</taxon>
        <taxon>Pterygota</taxon>
        <taxon>Neoptera</taxon>
        <taxon>Polyneoptera</taxon>
        <taxon>Dictyoptera</taxon>
        <taxon>Blattodea</taxon>
        <taxon>Blattoidea</taxon>
        <taxon>Termitoidae</taxon>
        <taxon>Kalotermitidae</taxon>
        <taxon>Cryptotermitinae</taxon>
        <taxon>Cryptotermes</taxon>
    </lineage>
</organism>
<dbReference type="InterPro" id="IPR000312">
    <property type="entry name" value="Glycosyl_Trfase_fam3"/>
</dbReference>
<protein>
    <recommendedName>
        <fullName evidence="5">Thymidine phosphorylase</fullName>
        <shortName evidence="5">TP</shortName>
        <ecNumber evidence="5">2.4.2.4</ecNumber>
    </recommendedName>
    <alternativeName>
        <fullName evidence="5">TdRPase</fullName>
    </alternativeName>
</protein>
<comment type="subunit">
    <text evidence="2 5">Homodimer.</text>
</comment>
<evidence type="ECO:0000256" key="4">
    <source>
        <dbReference type="ARBA" id="ARBA00022679"/>
    </source>
</evidence>
<dbReference type="InterPro" id="IPR036320">
    <property type="entry name" value="Glycosyl_Trfase_fam3_N_dom_sf"/>
</dbReference>
<dbReference type="InterPro" id="IPR035902">
    <property type="entry name" value="Nuc_phospho_transferase"/>
</dbReference>
<comment type="catalytic activity">
    <reaction evidence="5">
        <text>thymidine + phosphate = 2-deoxy-alpha-D-ribose 1-phosphate + thymine</text>
        <dbReference type="Rhea" id="RHEA:16037"/>
        <dbReference type="ChEBI" id="CHEBI:17748"/>
        <dbReference type="ChEBI" id="CHEBI:17821"/>
        <dbReference type="ChEBI" id="CHEBI:43474"/>
        <dbReference type="ChEBI" id="CHEBI:57259"/>
        <dbReference type="EC" id="2.4.2.4"/>
    </reaction>
</comment>
<dbReference type="GO" id="GO:0009032">
    <property type="term" value="F:thymidine phosphorylase activity"/>
    <property type="evidence" value="ECO:0007669"/>
    <property type="project" value="UniProtKB-UniRule"/>
</dbReference>
<evidence type="ECO:0000256" key="3">
    <source>
        <dbReference type="ARBA" id="ARBA00022676"/>
    </source>
</evidence>
<dbReference type="UniPathway" id="UPA00578">
    <property type="reaction ID" value="UER00638"/>
</dbReference>
<dbReference type="SUPFAM" id="SSF47648">
    <property type="entry name" value="Nucleoside phosphorylase/phosphoribosyltransferase N-terminal domain"/>
    <property type="match status" value="1"/>
</dbReference>
<dbReference type="GO" id="GO:0006213">
    <property type="term" value="P:pyrimidine nucleoside metabolic process"/>
    <property type="evidence" value="ECO:0007669"/>
    <property type="project" value="UniProtKB-UniRule"/>
</dbReference>
<dbReference type="Gene3D" id="3.90.1170.30">
    <property type="entry name" value="Pyrimidine nucleoside phosphorylase-like, C-terminal domain"/>
    <property type="match status" value="1"/>
</dbReference>
<dbReference type="InParanoid" id="A0A2J7RG41"/>
<dbReference type="GO" id="GO:0004645">
    <property type="term" value="F:1,4-alpha-oligoglucan phosphorylase activity"/>
    <property type="evidence" value="ECO:0007669"/>
    <property type="project" value="InterPro"/>
</dbReference>
<evidence type="ECO:0000256" key="2">
    <source>
        <dbReference type="ARBA" id="ARBA00011738"/>
    </source>
</evidence>
<dbReference type="EMBL" id="NEVH01004406">
    <property type="protein sequence ID" value="PNF39788.1"/>
    <property type="molecule type" value="Genomic_DNA"/>
</dbReference>
<dbReference type="Gene3D" id="1.20.970.10">
    <property type="entry name" value="Transferase, Pyrimidine Nucleoside Phosphorylase, Chain C"/>
    <property type="match status" value="1"/>
</dbReference>
<evidence type="ECO:0000259" key="6">
    <source>
        <dbReference type="SMART" id="SM00941"/>
    </source>
</evidence>
<dbReference type="InterPro" id="IPR000053">
    <property type="entry name" value="Thymidine/pyrmidine_PPase"/>
</dbReference>
<dbReference type="InterPro" id="IPR036566">
    <property type="entry name" value="PYNP-like_C_sf"/>
</dbReference>
<keyword evidence="3 5" id="KW-0328">Glycosyltransferase</keyword>
<dbReference type="SUPFAM" id="SSF54680">
    <property type="entry name" value="Pyrimidine nucleoside phosphorylase C-terminal domain"/>
    <property type="match status" value="1"/>
</dbReference>
<dbReference type="NCBIfam" id="TIGR02644">
    <property type="entry name" value="Y_phosphoryl"/>
    <property type="match status" value="1"/>
</dbReference>
<dbReference type="OrthoDB" id="445007at2759"/>
<dbReference type="NCBIfam" id="NF004490">
    <property type="entry name" value="PRK05820.1"/>
    <property type="match status" value="1"/>
</dbReference>
<keyword evidence="4 5" id="KW-0808">Transferase</keyword>
<evidence type="ECO:0000313" key="8">
    <source>
        <dbReference type="Proteomes" id="UP000235965"/>
    </source>
</evidence>
<dbReference type="SMART" id="SM00941">
    <property type="entry name" value="PYNP_C"/>
    <property type="match status" value="1"/>
</dbReference>
<comment type="function">
    <text evidence="5">Catalyzes the reversible phosphorolysis of thymidine. The produced molecules are then utilized as carbon and energy sources or in the rescue of pyrimidine bases for nucleotide synthesis.</text>
</comment>
<dbReference type="GO" id="GO:0005829">
    <property type="term" value="C:cytosol"/>
    <property type="evidence" value="ECO:0007669"/>
    <property type="project" value="TreeGrafter"/>
</dbReference>
<keyword evidence="8" id="KW-1185">Reference proteome</keyword>
<gene>
    <name evidence="7" type="ORF">B7P43_G03503</name>
</gene>
<dbReference type="Gene3D" id="3.40.1030.10">
    <property type="entry name" value="Nucleoside phosphorylase/phosphoribosyltransferase catalytic domain"/>
    <property type="match status" value="1"/>
</dbReference>
<dbReference type="GO" id="GO:0006206">
    <property type="term" value="P:pyrimidine nucleobase metabolic process"/>
    <property type="evidence" value="ECO:0007669"/>
    <property type="project" value="InterPro"/>
</dbReference>